<evidence type="ECO:0000313" key="1">
    <source>
        <dbReference type="EMBL" id="EQD71309.1"/>
    </source>
</evidence>
<protein>
    <submittedName>
        <fullName evidence="1">Uncharacterized protein</fullName>
    </submittedName>
</protein>
<reference evidence="1" key="2">
    <citation type="journal article" date="2014" name="ISME J.">
        <title>Microbial stratification in low pH oxic and suboxic macroscopic growths along an acid mine drainage.</title>
        <authorList>
            <person name="Mendez-Garcia C."/>
            <person name="Mesa V."/>
            <person name="Sprenger R.R."/>
            <person name="Richter M."/>
            <person name="Diez M.S."/>
            <person name="Solano J."/>
            <person name="Bargiela R."/>
            <person name="Golyshina O.V."/>
            <person name="Manteca A."/>
            <person name="Ramos J.L."/>
            <person name="Gallego J.R."/>
            <person name="Llorente I."/>
            <person name="Martins Dos Santos V.A."/>
            <person name="Jensen O.N."/>
            <person name="Pelaez A.I."/>
            <person name="Sanchez J."/>
            <person name="Ferrer M."/>
        </authorList>
    </citation>
    <scope>NUCLEOTIDE SEQUENCE</scope>
</reference>
<dbReference type="AlphaFoldDB" id="T1CS28"/>
<comment type="caution">
    <text evidence="1">The sequence shown here is derived from an EMBL/GenBank/DDBJ whole genome shotgun (WGS) entry which is preliminary data.</text>
</comment>
<reference evidence="1" key="1">
    <citation type="submission" date="2013-08" db="EMBL/GenBank/DDBJ databases">
        <authorList>
            <person name="Mendez C."/>
            <person name="Richter M."/>
            <person name="Ferrer M."/>
            <person name="Sanchez J."/>
        </authorList>
    </citation>
    <scope>NUCLEOTIDE SEQUENCE</scope>
</reference>
<sequence>MNLHEPSTRVVNGCETLAFPTIGIVLLGGVSDSIKRYPLHNSAGIAYTSEKHDI</sequence>
<dbReference type="EMBL" id="AUZY01002832">
    <property type="protein sequence ID" value="EQD71309.1"/>
    <property type="molecule type" value="Genomic_DNA"/>
</dbReference>
<accession>T1CS28</accession>
<organism evidence="1">
    <name type="scientific">mine drainage metagenome</name>
    <dbReference type="NCBI Taxonomy" id="410659"/>
    <lineage>
        <taxon>unclassified sequences</taxon>
        <taxon>metagenomes</taxon>
        <taxon>ecological metagenomes</taxon>
    </lineage>
</organism>
<name>T1CS28_9ZZZZ</name>
<feature type="non-terminal residue" evidence="1">
    <location>
        <position position="54"/>
    </location>
</feature>
<gene>
    <name evidence="1" type="ORF">B1B_04531</name>
</gene>
<proteinExistence type="predicted"/>